<sequence length="107" mass="12049">MRQTADLGEGEKLSSVRGVKAAEREGWFPVWSICQREEVMSGLSCDSQTPEFHLEDGDKAPREKEREKETTRSTFPEALKETRASQASVGATVTKCNWTHNSWDFLG</sequence>
<evidence type="ECO:0000256" key="1">
    <source>
        <dbReference type="SAM" id="MobiDB-lite"/>
    </source>
</evidence>
<proteinExistence type="predicted"/>
<dbReference type="Proteomes" id="UP001178508">
    <property type="component" value="Chromosome 18"/>
</dbReference>
<name>A0AAV1GZF4_XYRNO</name>
<reference evidence="2" key="1">
    <citation type="submission" date="2023-08" db="EMBL/GenBank/DDBJ databases">
        <authorList>
            <person name="Alioto T."/>
            <person name="Alioto T."/>
            <person name="Gomez Garrido J."/>
        </authorList>
    </citation>
    <scope>NUCLEOTIDE SEQUENCE</scope>
</reference>
<dbReference type="EMBL" id="OY660881">
    <property type="protein sequence ID" value="CAJ1078611.1"/>
    <property type="molecule type" value="Genomic_DNA"/>
</dbReference>
<feature type="region of interest" description="Disordered" evidence="1">
    <location>
        <begin position="44"/>
        <end position="76"/>
    </location>
</feature>
<evidence type="ECO:0000313" key="3">
    <source>
        <dbReference type="Proteomes" id="UP001178508"/>
    </source>
</evidence>
<gene>
    <name evidence="2" type="ORF">XNOV1_A028713</name>
</gene>
<protein>
    <recommendedName>
        <fullName evidence="4">Prolactin receptor</fullName>
    </recommendedName>
</protein>
<accession>A0AAV1GZF4</accession>
<dbReference type="AlphaFoldDB" id="A0AAV1GZF4"/>
<organism evidence="2 3">
    <name type="scientific">Xyrichtys novacula</name>
    <name type="common">Pearly razorfish</name>
    <name type="synonym">Hemipteronotus novacula</name>
    <dbReference type="NCBI Taxonomy" id="13765"/>
    <lineage>
        <taxon>Eukaryota</taxon>
        <taxon>Metazoa</taxon>
        <taxon>Chordata</taxon>
        <taxon>Craniata</taxon>
        <taxon>Vertebrata</taxon>
        <taxon>Euteleostomi</taxon>
        <taxon>Actinopterygii</taxon>
        <taxon>Neopterygii</taxon>
        <taxon>Teleostei</taxon>
        <taxon>Neoteleostei</taxon>
        <taxon>Acanthomorphata</taxon>
        <taxon>Eupercaria</taxon>
        <taxon>Labriformes</taxon>
        <taxon>Labridae</taxon>
        <taxon>Xyrichtys</taxon>
    </lineage>
</organism>
<feature type="compositionally biased region" description="Basic and acidic residues" evidence="1">
    <location>
        <begin position="52"/>
        <end position="71"/>
    </location>
</feature>
<evidence type="ECO:0000313" key="2">
    <source>
        <dbReference type="EMBL" id="CAJ1078611.1"/>
    </source>
</evidence>
<keyword evidence="3" id="KW-1185">Reference proteome</keyword>
<evidence type="ECO:0008006" key="4">
    <source>
        <dbReference type="Google" id="ProtNLM"/>
    </source>
</evidence>